<proteinExistence type="inferred from homology"/>
<evidence type="ECO:0000256" key="8">
    <source>
        <dbReference type="ARBA" id="ARBA00022801"/>
    </source>
</evidence>
<dbReference type="SMART" id="SM00487">
    <property type="entry name" value="DEXDc"/>
    <property type="match status" value="1"/>
</dbReference>
<dbReference type="GO" id="GO:0005524">
    <property type="term" value="F:ATP binding"/>
    <property type="evidence" value="ECO:0007669"/>
    <property type="project" value="UniProtKB-KW"/>
</dbReference>
<evidence type="ECO:0000256" key="9">
    <source>
        <dbReference type="ARBA" id="ARBA00022840"/>
    </source>
</evidence>
<keyword evidence="8 11" id="KW-0378">Hydrolase</keyword>
<dbReference type="GO" id="GO:0003677">
    <property type="term" value="F:DNA binding"/>
    <property type="evidence" value="ECO:0007669"/>
    <property type="project" value="UniProtKB-KW"/>
</dbReference>
<sequence>MGLAYNEEAVENAALNQLRQLGYEILHGPDIAPDSLHPERDEWLQTILTGRLEHAIARLNPEATDEHHKEAAKRFLRAEHQDLILENMRKHEFLLHGVPVAYSDSGQQRTKRLRLIDFHDTQANDWVAVNQFTVIEHRDRRPDILTFINGIPVALFELKSPSTQGASLKSAWNQIQTYREDIPSLFTTNAVTVISDWSSSSMSTFTAGFEHYAPWKTIDGTETASGTASLDVLMKGVFTPHRFLDLLANFIVFSEETTSTSSGQAKNIIVKRVAKYHQYWAVNKAVESVVVASSPQGDKRGGVVWHTQGSGKSFEMVFFAGKILTDPRMANPTLVFLTDRQDLDNQLFEEVFAPASVLPEQPVQAETREDLREKLRRASGGIIFTTLQKFGGEVDGERLLTDRRNVVVIADEAHRSQYGLQTRFNEQSGKFTGGLAKYMRDALPHATYLGFTGTPIESTDKSTKAVFGDYIDVYDLSQAVADEATVRIYYESRLAKINLDKEDLEALDQLTEEITGEAEESAAQKAKSKWARLEAVVGSDARLDLVAADIVKHWEARRDEMAGKAMIVTMSRRIAVELYKKITTLRPAWHSEDTSAGKIKVVMTGSAADPTHFQPHLYDKKQRNQLKARAKNPGDELELVIVRDMWLTGFDSPSMHTMYVDKTMQGAGLMQAIARVNRRYKDKTGGLIVDYIGIFTKLQDALAEYSPSDRETTGVPIEQMVAIMQEKHDVVTAMLHGVDHQVTPQMSDAQRLDVYQRVINHVLERGAADTSAGKNLTERFLDEVLALIKAFALCGASDEAARIRDDVALFTAVRAAIIKFQAPESGSGGSGAEDLDTAISQIVNQAITADQVIDVYGFEGREKPELSLLDEDFLNRLAAQKDKEHVHLAMLRKLLNDEVKTVRRTNVVKGRKFSEMLDAAVNKYTNQALSAAEVIAELVKVAKEMKGEEQRAEQLNLSVGELAFFDALAQNGSAVTEMGDEKLRDITVDLVQSVQSSVTIDWQNRDSVKAGMRSRLRRLLAIHGYPPDHQEHAIDLVLDQAQLTATYSGVKQ</sequence>
<comment type="caution">
    <text evidence="13">The sequence shown here is derived from an EMBL/GenBank/DDBJ whole genome shotgun (WGS) entry which is preliminary data.</text>
</comment>
<dbReference type="EC" id="3.1.21.3" evidence="11"/>
<dbReference type="Proteomes" id="UP000310458">
    <property type="component" value="Unassembled WGS sequence"/>
</dbReference>
<dbReference type="InterPro" id="IPR027417">
    <property type="entry name" value="P-loop_NTPase"/>
</dbReference>
<dbReference type="Pfam" id="PF04313">
    <property type="entry name" value="HSDR_N"/>
    <property type="match status" value="1"/>
</dbReference>
<dbReference type="GO" id="GO:0009035">
    <property type="term" value="F:type I site-specific deoxyribonuclease activity"/>
    <property type="evidence" value="ECO:0007669"/>
    <property type="project" value="UniProtKB-EC"/>
</dbReference>
<dbReference type="Pfam" id="PF18766">
    <property type="entry name" value="SWI2_SNF2"/>
    <property type="match status" value="1"/>
</dbReference>
<dbReference type="AlphaFoldDB" id="A0A5R9B9Q8"/>
<dbReference type="InterPro" id="IPR040980">
    <property type="entry name" value="SWI2_SNF2"/>
</dbReference>
<evidence type="ECO:0000313" key="13">
    <source>
        <dbReference type="EMBL" id="TLP95821.1"/>
    </source>
</evidence>
<dbReference type="EMBL" id="VAVZ01000026">
    <property type="protein sequence ID" value="TLP95821.1"/>
    <property type="molecule type" value="Genomic_DNA"/>
</dbReference>
<keyword evidence="6 11" id="KW-0680">Restriction system</keyword>
<dbReference type="InterPro" id="IPR051268">
    <property type="entry name" value="Type-I_R_enzyme_R_subunit"/>
</dbReference>
<keyword evidence="7 13" id="KW-0255">Endonuclease</keyword>
<dbReference type="InterPro" id="IPR007409">
    <property type="entry name" value="Restrct_endonuc_type1_HsdR_N"/>
</dbReference>
<evidence type="ECO:0000256" key="11">
    <source>
        <dbReference type="RuleBase" id="RU364115"/>
    </source>
</evidence>
<dbReference type="GO" id="GO:0009307">
    <property type="term" value="P:DNA restriction-modification system"/>
    <property type="evidence" value="ECO:0007669"/>
    <property type="project" value="UniProtKB-KW"/>
</dbReference>
<keyword evidence="10 11" id="KW-0238">DNA-binding</keyword>
<dbReference type="Gene3D" id="3.40.50.300">
    <property type="entry name" value="P-loop containing nucleotide triphosphate hydrolases"/>
    <property type="match status" value="3"/>
</dbReference>
<keyword evidence="14" id="KW-1185">Reference proteome</keyword>
<evidence type="ECO:0000259" key="12">
    <source>
        <dbReference type="PROSITE" id="PS51192"/>
    </source>
</evidence>
<name>A0A5R9B9Q8_9MICC</name>
<gene>
    <name evidence="13" type="ORF">FEF26_09890</name>
</gene>
<evidence type="ECO:0000256" key="3">
    <source>
        <dbReference type="ARBA" id="ARBA00011296"/>
    </source>
</evidence>
<evidence type="ECO:0000256" key="6">
    <source>
        <dbReference type="ARBA" id="ARBA00022747"/>
    </source>
</evidence>
<evidence type="ECO:0000256" key="10">
    <source>
        <dbReference type="ARBA" id="ARBA00023125"/>
    </source>
</evidence>
<dbReference type="OrthoDB" id="9758243at2"/>
<reference evidence="13 14" key="1">
    <citation type="submission" date="2019-05" db="EMBL/GenBank/DDBJ databases">
        <title>Nesterenkonia sp. GY074 isolated from the Southern Atlantic Ocean.</title>
        <authorList>
            <person name="Zhang G."/>
        </authorList>
    </citation>
    <scope>NUCLEOTIDE SEQUENCE [LARGE SCALE GENOMIC DNA]</scope>
    <source>
        <strain evidence="13 14">GY074</strain>
    </source>
</reference>
<comment type="similarity">
    <text evidence="2 11">Belongs to the HsdR family.</text>
</comment>
<organism evidence="13 14">
    <name type="scientific">Nesterenkonia salmonea</name>
    <dbReference type="NCBI Taxonomy" id="1804987"/>
    <lineage>
        <taxon>Bacteria</taxon>
        <taxon>Bacillati</taxon>
        <taxon>Actinomycetota</taxon>
        <taxon>Actinomycetes</taxon>
        <taxon>Micrococcales</taxon>
        <taxon>Micrococcaceae</taxon>
        <taxon>Nesterenkonia</taxon>
    </lineage>
</organism>
<dbReference type="Pfam" id="PF11867">
    <property type="entry name" value="T1RH-like_C"/>
    <property type="match status" value="1"/>
</dbReference>
<comment type="subunit">
    <text evidence="3 11">The type I restriction/modification system is composed of three polypeptides R, M and S.</text>
</comment>
<keyword evidence="4" id="KW-0540">Nuclease</keyword>
<dbReference type="CDD" id="cd22332">
    <property type="entry name" value="HsdR_N"/>
    <property type="match status" value="1"/>
</dbReference>
<dbReference type="NCBIfam" id="TIGR00348">
    <property type="entry name" value="hsdR"/>
    <property type="match status" value="1"/>
</dbReference>
<dbReference type="InterPro" id="IPR055180">
    <property type="entry name" value="HsdR_RecA-like_helicase_dom_2"/>
</dbReference>
<comment type="function">
    <text evidence="11">Subunit R is required for both nuclease and ATPase activities, but not for modification.</text>
</comment>
<dbReference type="InterPro" id="IPR014001">
    <property type="entry name" value="Helicase_ATP-bd"/>
</dbReference>
<keyword evidence="9 11" id="KW-0067">ATP-binding</keyword>
<evidence type="ECO:0000256" key="7">
    <source>
        <dbReference type="ARBA" id="ARBA00022759"/>
    </source>
</evidence>
<protein>
    <recommendedName>
        <fullName evidence="11">Type I restriction enzyme endonuclease subunit</fullName>
        <shortName evidence="11">R protein</shortName>
        <ecNumber evidence="11">3.1.21.3</ecNumber>
    </recommendedName>
</protein>
<evidence type="ECO:0000256" key="2">
    <source>
        <dbReference type="ARBA" id="ARBA00008598"/>
    </source>
</evidence>
<dbReference type="PROSITE" id="PS51192">
    <property type="entry name" value="HELICASE_ATP_BIND_1"/>
    <property type="match status" value="1"/>
</dbReference>
<dbReference type="SUPFAM" id="SSF52540">
    <property type="entry name" value="P-loop containing nucleoside triphosphate hydrolases"/>
    <property type="match status" value="2"/>
</dbReference>
<dbReference type="CDD" id="cd18800">
    <property type="entry name" value="SF2_C_EcoR124I-like"/>
    <property type="match status" value="1"/>
</dbReference>
<dbReference type="Pfam" id="PF22679">
    <property type="entry name" value="T1R_D3-like"/>
    <property type="match status" value="1"/>
</dbReference>
<keyword evidence="5 11" id="KW-0547">Nucleotide-binding</keyword>
<evidence type="ECO:0000256" key="1">
    <source>
        <dbReference type="ARBA" id="ARBA00000851"/>
    </source>
</evidence>
<accession>A0A5R9B9Q8</accession>
<dbReference type="CDD" id="cd18030">
    <property type="entry name" value="DEXHc_RE_I_HsdR"/>
    <property type="match status" value="1"/>
</dbReference>
<evidence type="ECO:0000256" key="5">
    <source>
        <dbReference type="ARBA" id="ARBA00022741"/>
    </source>
</evidence>
<dbReference type="RefSeq" id="WP_138253377.1">
    <property type="nucleotide sequence ID" value="NZ_VAVZ01000026.1"/>
</dbReference>
<evidence type="ECO:0000313" key="14">
    <source>
        <dbReference type="Proteomes" id="UP000310458"/>
    </source>
</evidence>
<feature type="domain" description="Helicase ATP-binding" evidence="12">
    <location>
        <begin position="293"/>
        <end position="473"/>
    </location>
</feature>
<dbReference type="PANTHER" id="PTHR30195:SF15">
    <property type="entry name" value="TYPE I RESTRICTION ENZYME HINDI ENDONUCLEASE SUBUNIT"/>
    <property type="match status" value="1"/>
</dbReference>
<dbReference type="Gene3D" id="3.90.1570.50">
    <property type="match status" value="1"/>
</dbReference>
<dbReference type="InterPro" id="IPR021810">
    <property type="entry name" value="T1RH-like_C"/>
</dbReference>
<evidence type="ECO:0000256" key="4">
    <source>
        <dbReference type="ARBA" id="ARBA00022722"/>
    </source>
</evidence>
<comment type="catalytic activity">
    <reaction evidence="1 11">
        <text>Endonucleolytic cleavage of DNA to give random double-stranded fragments with terminal 5'-phosphates, ATP is simultaneously hydrolyzed.</text>
        <dbReference type="EC" id="3.1.21.3"/>
    </reaction>
</comment>
<dbReference type="InterPro" id="IPR004473">
    <property type="entry name" value="Restrct_endonuc_typeI_HsdR"/>
</dbReference>
<dbReference type="PANTHER" id="PTHR30195">
    <property type="entry name" value="TYPE I SITE-SPECIFIC DEOXYRIBONUCLEASE PROTEIN SUBUNIT M AND R"/>
    <property type="match status" value="1"/>
</dbReference>